<keyword evidence="2" id="KW-0285">Flavoprotein</keyword>
<dbReference type="AlphaFoldDB" id="A0A1E7R544"/>
<dbReference type="Pfam" id="PF00111">
    <property type="entry name" value="Fer2"/>
    <property type="match status" value="1"/>
</dbReference>
<keyword evidence="8" id="KW-0411">Iron-sulfur</keyword>
<comment type="caution">
    <text evidence="11">The sequence shown here is derived from an EMBL/GenBank/DDBJ whole genome shotgun (WGS) entry which is preliminary data.</text>
</comment>
<dbReference type="OrthoDB" id="9801223at2"/>
<gene>
    <name evidence="11" type="ORF">BJI46_03590</name>
</gene>
<protein>
    <submittedName>
        <fullName evidence="11">Uncharacterized protein</fullName>
    </submittedName>
</protein>
<dbReference type="CDD" id="cd00207">
    <property type="entry name" value="fer2"/>
    <property type="match status" value="1"/>
</dbReference>
<evidence type="ECO:0000313" key="12">
    <source>
        <dbReference type="Proteomes" id="UP000185895"/>
    </source>
</evidence>
<keyword evidence="5" id="KW-0479">Metal-binding</keyword>
<dbReference type="InterPro" id="IPR012675">
    <property type="entry name" value="Beta-grasp_dom_sf"/>
</dbReference>
<dbReference type="Proteomes" id="UP000185895">
    <property type="component" value="Unassembled WGS sequence"/>
</dbReference>
<keyword evidence="7" id="KW-0408">Iron</keyword>
<evidence type="ECO:0000256" key="5">
    <source>
        <dbReference type="ARBA" id="ARBA00022723"/>
    </source>
</evidence>
<dbReference type="GO" id="GO:0046872">
    <property type="term" value="F:metal ion binding"/>
    <property type="evidence" value="ECO:0007669"/>
    <property type="project" value="UniProtKB-KW"/>
</dbReference>
<evidence type="ECO:0000256" key="8">
    <source>
        <dbReference type="ARBA" id="ARBA00023014"/>
    </source>
</evidence>
<evidence type="ECO:0000259" key="9">
    <source>
        <dbReference type="PROSITE" id="PS51085"/>
    </source>
</evidence>
<dbReference type="GO" id="GO:0051537">
    <property type="term" value="F:2 iron, 2 sulfur cluster binding"/>
    <property type="evidence" value="ECO:0007669"/>
    <property type="project" value="UniProtKB-KW"/>
</dbReference>
<dbReference type="PROSITE" id="PS00197">
    <property type="entry name" value="2FE2S_FER_1"/>
    <property type="match status" value="1"/>
</dbReference>
<evidence type="ECO:0000313" key="11">
    <source>
        <dbReference type="EMBL" id="OEY94436.1"/>
    </source>
</evidence>
<sequence>MNKIRVIVDSMSLQGDGNIAVSLTATNNQPLPAWEAGAHIDVYLPNHIIRQYSLVGDCHDLFTYTVCIKKDLQSRGGSRFIHEQLRVGHELDISQPRNIFRLQDAAEYYLIAGGIGITPILAMAEHLEQQQKPFHVLYYIKHQAQIAFKKRLQQQFQHGDVQILCSDAGQSLREDIAEILKAFHKNQQVYLCGPQGFMDSCIKKLLAHGWTRENIFLEAFAPVAPAHLEHSGIENAETFQVKLNSTGQIFTVPQEKSIATVLIDNQINVPLSCEMGMCGACLTRVIDGEVDHQDTVQTEDEKSASQQYIALCCSRAKSPMLEIDL</sequence>
<dbReference type="Pfam" id="PF22290">
    <property type="entry name" value="DmmA-like_N"/>
    <property type="match status" value="1"/>
</dbReference>
<dbReference type="InterPro" id="IPR017927">
    <property type="entry name" value="FAD-bd_FR_type"/>
</dbReference>
<dbReference type="STRING" id="1262585.BJI46_03590"/>
<evidence type="ECO:0000256" key="1">
    <source>
        <dbReference type="ARBA" id="ARBA00001917"/>
    </source>
</evidence>
<dbReference type="InterPro" id="IPR006058">
    <property type="entry name" value="2Fe2S_fd_BS"/>
</dbReference>
<dbReference type="RefSeq" id="WP_070070243.1">
    <property type="nucleotide sequence ID" value="NZ_MKKK01000034.1"/>
</dbReference>
<dbReference type="PROSITE" id="PS51384">
    <property type="entry name" value="FAD_FR"/>
    <property type="match status" value="1"/>
</dbReference>
<evidence type="ECO:0000256" key="3">
    <source>
        <dbReference type="ARBA" id="ARBA00022643"/>
    </source>
</evidence>
<evidence type="ECO:0000256" key="6">
    <source>
        <dbReference type="ARBA" id="ARBA00023002"/>
    </source>
</evidence>
<dbReference type="PANTHER" id="PTHR47354:SF1">
    <property type="entry name" value="CARNITINE MONOOXYGENASE REDUCTASE SUBUNIT"/>
    <property type="match status" value="1"/>
</dbReference>
<dbReference type="CDD" id="cd06185">
    <property type="entry name" value="PDR_like"/>
    <property type="match status" value="1"/>
</dbReference>
<dbReference type="Gene3D" id="3.10.20.30">
    <property type="match status" value="1"/>
</dbReference>
<dbReference type="Gene3D" id="3.40.50.80">
    <property type="entry name" value="Nucleotide-binding domain of ferredoxin-NADP reductase (FNR) module"/>
    <property type="match status" value="1"/>
</dbReference>
<evidence type="ECO:0000256" key="2">
    <source>
        <dbReference type="ARBA" id="ARBA00022630"/>
    </source>
</evidence>
<feature type="domain" description="FAD-binding FR-type" evidence="10">
    <location>
        <begin position="1"/>
        <end position="103"/>
    </location>
</feature>
<keyword evidence="12" id="KW-1185">Reference proteome</keyword>
<proteinExistence type="predicted"/>
<dbReference type="InterPro" id="IPR054582">
    <property type="entry name" value="DmmA-like_N"/>
</dbReference>
<dbReference type="GO" id="GO:0016491">
    <property type="term" value="F:oxidoreductase activity"/>
    <property type="evidence" value="ECO:0007669"/>
    <property type="project" value="UniProtKB-KW"/>
</dbReference>
<feature type="domain" description="2Fe-2S ferredoxin-type" evidence="9">
    <location>
        <begin position="239"/>
        <end position="325"/>
    </location>
</feature>
<dbReference type="PROSITE" id="PS51085">
    <property type="entry name" value="2FE2S_FER_2"/>
    <property type="match status" value="1"/>
</dbReference>
<reference evidence="11 12" key="1">
    <citation type="submission" date="2016-09" db="EMBL/GenBank/DDBJ databases">
        <authorList>
            <person name="Capua I."/>
            <person name="De Benedictis P."/>
            <person name="Joannis T."/>
            <person name="Lombin L.H."/>
            <person name="Cattoli G."/>
        </authorList>
    </citation>
    <scope>NUCLEOTIDE SEQUENCE [LARGE SCALE GENOMIC DNA]</scope>
    <source>
        <strain evidence="11 12">ANC 4671</strain>
    </source>
</reference>
<keyword evidence="4" id="KW-0001">2Fe-2S</keyword>
<dbReference type="PRINTS" id="PR00409">
    <property type="entry name" value="PHDIOXRDTASE"/>
</dbReference>
<comment type="cofactor">
    <cofactor evidence="1">
        <name>FMN</name>
        <dbReference type="ChEBI" id="CHEBI:58210"/>
    </cofactor>
</comment>
<dbReference type="PANTHER" id="PTHR47354">
    <property type="entry name" value="NADH OXIDOREDUCTASE HCR"/>
    <property type="match status" value="1"/>
</dbReference>
<dbReference type="Gene3D" id="2.40.30.10">
    <property type="entry name" value="Translation factors"/>
    <property type="match status" value="1"/>
</dbReference>
<evidence type="ECO:0000256" key="7">
    <source>
        <dbReference type="ARBA" id="ARBA00023004"/>
    </source>
</evidence>
<keyword evidence="3" id="KW-0288">FMN</keyword>
<dbReference type="InterPro" id="IPR039261">
    <property type="entry name" value="FNR_nucleotide-bd"/>
</dbReference>
<evidence type="ECO:0000256" key="4">
    <source>
        <dbReference type="ARBA" id="ARBA00022714"/>
    </source>
</evidence>
<organism evidence="11 12">
    <name type="scientific">Acinetobacter qingfengensis</name>
    <dbReference type="NCBI Taxonomy" id="1262585"/>
    <lineage>
        <taxon>Bacteria</taxon>
        <taxon>Pseudomonadati</taxon>
        <taxon>Pseudomonadota</taxon>
        <taxon>Gammaproteobacteria</taxon>
        <taxon>Moraxellales</taxon>
        <taxon>Moraxellaceae</taxon>
        <taxon>Acinetobacter</taxon>
    </lineage>
</organism>
<name>A0A1E7R544_9GAMM</name>
<dbReference type="EMBL" id="MKKK01000034">
    <property type="protein sequence ID" value="OEY94436.1"/>
    <property type="molecule type" value="Genomic_DNA"/>
</dbReference>
<dbReference type="InterPro" id="IPR001041">
    <property type="entry name" value="2Fe-2S_ferredoxin-type"/>
</dbReference>
<dbReference type="SUPFAM" id="SSF52343">
    <property type="entry name" value="Ferredoxin reductase-like, C-terminal NADP-linked domain"/>
    <property type="match status" value="1"/>
</dbReference>
<dbReference type="SUPFAM" id="SSF54292">
    <property type="entry name" value="2Fe-2S ferredoxin-like"/>
    <property type="match status" value="1"/>
</dbReference>
<accession>A0A1E7R544</accession>
<dbReference type="InterPro" id="IPR017938">
    <property type="entry name" value="Riboflavin_synthase-like_b-brl"/>
</dbReference>
<evidence type="ECO:0000259" key="10">
    <source>
        <dbReference type="PROSITE" id="PS51384"/>
    </source>
</evidence>
<keyword evidence="6" id="KW-0560">Oxidoreductase</keyword>
<dbReference type="InterPro" id="IPR036010">
    <property type="entry name" value="2Fe-2S_ferredoxin-like_sf"/>
</dbReference>
<dbReference type="InterPro" id="IPR050415">
    <property type="entry name" value="MRET"/>
</dbReference>
<dbReference type="SUPFAM" id="SSF63380">
    <property type="entry name" value="Riboflavin synthase domain-like"/>
    <property type="match status" value="1"/>
</dbReference>